<feature type="compositionally biased region" description="Polar residues" evidence="1">
    <location>
        <begin position="161"/>
        <end position="173"/>
    </location>
</feature>
<proteinExistence type="predicted"/>
<feature type="region of interest" description="Disordered" evidence="1">
    <location>
        <begin position="626"/>
        <end position="669"/>
    </location>
</feature>
<dbReference type="EMBL" id="VEPZ02001347">
    <property type="protein sequence ID" value="KAE8677983.1"/>
    <property type="molecule type" value="Genomic_DNA"/>
</dbReference>
<dbReference type="CDD" id="cd09272">
    <property type="entry name" value="RNase_HI_RT_Ty1"/>
    <property type="match status" value="1"/>
</dbReference>
<evidence type="ECO:0000256" key="2">
    <source>
        <dbReference type="SAM" id="Phobius"/>
    </source>
</evidence>
<keyword evidence="2" id="KW-1133">Transmembrane helix</keyword>
<dbReference type="Proteomes" id="UP000436088">
    <property type="component" value="Unassembled WGS sequence"/>
</dbReference>
<dbReference type="SUPFAM" id="SSF56672">
    <property type="entry name" value="DNA/RNA polymerases"/>
    <property type="match status" value="1"/>
</dbReference>
<evidence type="ECO:0000256" key="1">
    <source>
        <dbReference type="SAM" id="MobiDB-lite"/>
    </source>
</evidence>
<evidence type="ECO:0000313" key="5">
    <source>
        <dbReference type="Proteomes" id="UP000436088"/>
    </source>
</evidence>
<dbReference type="PANTHER" id="PTHR11439">
    <property type="entry name" value="GAG-POL-RELATED RETROTRANSPOSON"/>
    <property type="match status" value="1"/>
</dbReference>
<sequence>MKPDKSLPTPMLAHLVAISSNSKTILKILPKALMKIISLSLILSMAVIPLSLLMNSMRNSSIKNCHSATRQGPHLYRHQFISPMFALLMVRYQWTPRLPGFTSIPTQDITRSSPSNTRDNRSPARTFLGFCQWCSTQGHVVSRCPFFRQQFLNAQPPPHPNNSSQYRPLSPRQSQAKVATTHPSNTTWLHDSSASHHVTTDLNNLSLHGPYDGIDEIMIGDGSGLPISHTGFHQHPRVDYSETFSPVIKPTTLRLVLSLEVGQGWSLRQLDINNAFLQGTLTEDVFMSQPPGIIDRGHPYHVCKLLKAIYGLKQAPVLEVTSHNNGLFLSQRKYIVDLLNKTHMTEAKPAPTPLATSPTLTLQSGTTLSDLTEYRTIVGSLQYLSLTRPDVAYTVNKLSQFIARHHTPSTSPLALHAFSDVDWAGNKDDFTSTSAYIVYLGHNPISWSSKKHIVARSSTEAEYRSVASIATEIRWICSLLTELAFDYYFIREQVQNGLLRVSHISATDQLVDALTKPLAVLSLTLLPKSTHHFSSRFSLLRQAVHVTACPNRSIAIVRPKPTRPIIKSLCRPSWKRVRKIDKNLATSQFFKIFDHHDRSLASPMSPMYSPVTSLVLSDCRCGNRSTAPTPSLSHVPPRTGSARGAHSPALVSSRTGPAGLNPPAQPKPV</sequence>
<feature type="transmembrane region" description="Helical" evidence="2">
    <location>
        <begin position="32"/>
        <end position="54"/>
    </location>
</feature>
<keyword evidence="5" id="KW-1185">Reference proteome</keyword>
<evidence type="ECO:0000313" key="4">
    <source>
        <dbReference type="EMBL" id="KAE8677983.1"/>
    </source>
</evidence>
<feature type="domain" description="Reverse transcriptase Ty1/copia-type" evidence="3">
    <location>
        <begin position="230"/>
        <end position="318"/>
    </location>
</feature>
<gene>
    <name evidence="4" type="ORF">F3Y22_tig00111463pilonHSYRG00129</name>
</gene>
<organism evidence="4 5">
    <name type="scientific">Hibiscus syriacus</name>
    <name type="common">Rose of Sharon</name>
    <dbReference type="NCBI Taxonomy" id="106335"/>
    <lineage>
        <taxon>Eukaryota</taxon>
        <taxon>Viridiplantae</taxon>
        <taxon>Streptophyta</taxon>
        <taxon>Embryophyta</taxon>
        <taxon>Tracheophyta</taxon>
        <taxon>Spermatophyta</taxon>
        <taxon>Magnoliopsida</taxon>
        <taxon>eudicotyledons</taxon>
        <taxon>Gunneridae</taxon>
        <taxon>Pentapetalae</taxon>
        <taxon>rosids</taxon>
        <taxon>malvids</taxon>
        <taxon>Malvales</taxon>
        <taxon>Malvaceae</taxon>
        <taxon>Malvoideae</taxon>
        <taxon>Hibiscus</taxon>
    </lineage>
</organism>
<keyword evidence="2" id="KW-0812">Transmembrane</keyword>
<dbReference type="Pfam" id="PF07727">
    <property type="entry name" value="RVT_2"/>
    <property type="match status" value="1"/>
</dbReference>
<dbReference type="InterPro" id="IPR013103">
    <property type="entry name" value="RVT_2"/>
</dbReference>
<keyword evidence="2" id="KW-0472">Membrane</keyword>
<reference evidence="4" key="1">
    <citation type="submission" date="2019-09" db="EMBL/GenBank/DDBJ databases">
        <title>Draft genome information of white flower Hibiscus syriacus.</title>
        <authorList>
            <person name="Kim Y.-M."/>
        </authorList>
    </citation>
    <scope>NUCLEOTIDE SEQUENCE [LARGE SCALE GENOMIC DNA]</scope>
    <source>
        <strain evidence="4">YM2019G1</strain>
    </source>
</reference>
<evidence type="ECO:0000259" key="3">
    <source>
        <dbReference type="Pfam" id="PF07727"/>
    </source>
</evidence>
<comment type="caution">
    <text evidence="4">The sequence shown here is derived from an EMBL/GenBank/DDBJ whole genome shotgun (WGS) entry which is preliminary data.</text>
</comment>
<accession>A0A6A2XQK9</accession>
<protein>
    <recommendedName>
        <fullName evidence="3">Reverse transcriptase Ty1/copia-type domain-containing protein</fullName>
    </recommendedName>
</protein>
<feature type="region of interest" description="Disordered" evidence="1">
    <location>
        <begin position="153"/>
        <end position="173"/>
    </location>
</feature>
<name>A0A6A2XQK9_HIBSY</name>
<dbReference type="PANTHER" id="PTHR11439:SF489">
    <property type="entry name" value="RNA-DIRECTED DNA POLYMERASE"/>
    <property type="match status" value="1"/>
</dbReference>
<dbReference type="AlphaFoldDB" id="A0A6A2XQK9"/>
<dbReference type="InterPro" id="IPR043502">
    <property type="entry name" value="DNA/RNA_pol_sf"/>
</dbReference>